<dbReference type="CDD" id="cd01335">
    <property type="entry name" value="Radical_SAM"/>
    <property type="match status" value="1"/>
</dbReference>
<sequence>MKTPVERLSLRKRLALEVFRKMRENQKAMHPLRQLFWECTQRCNVRCKHCGSDCKSTTTVPDMPAADFLRVIDSITPHVNPHEVNIVITGGEPLVREDLEEVGLALYQRGYPWGMVTNGLYLSASRLQSLLEAGLHSMTVSLDGFADDHNWLRGNPQSHERAMNAIRLMARESELTWDVVTCVNRRNYPYLEQLKGALYEAGVRHWRLFTIFPVGRAARYPEFQLDDKDFRGLMEFIRRTRQEGKVMAGYGCEGFLGSYEAEVRDSFYICNAGISVASVLADGSISACPSIRADYSQGNIYRDDFMEVWEHRFQPFRDRAWMKKGACASCAFFRYCEGNGMHLHDANGDLLFCHLERLKGAFACEP</sequence>
<dbReference type="InterPro" id="IPR050377">
    <property type="entry name" value="Radical_SAM_PqqE_MftC-like"/>
</dbReference>
<dbReference type="Gene3D" id="3.20.20.70">
    <property type="entry name" value="Aldolase class I"/>
    <property type="match status" value="1"/>
</dbReference>
<dbReference type="PIRSF" id="PIRSF037420">
    <property type="entry name" value="PQQ_syn_pqqE"/>
    <property type="match status" value="1"/>
</dbReference>
<dbReference type="Proteomes" id="UP001204579">
    <property type="component" value="Unassembled WGS sequence"/>
</dbReference>
<keyword evidence="4" id="KW-0479">Metal-binding</keyword>
<name>A0AAW5N9L0_9BACT</name>
<dbReference type="InterPro" id="IPR017200">
    <property type="entry name" value="PqqE-like"/>
</dbReference>
<keyword evidence="2" id="KW-0004">4Fe-4S</keyword>
<dbReference type="GeneID" id="82443892"/>
<keyword evidence="6" id="KW-0411">Iron-sulfur</keyword>
<evidence type="ECO:0000259" key="7">
    <source>
        <dbReference type="PROSITE" id="PS51918"/>
    </source>
</evidence>
<reference evidence="8 9" key="1">
    <citation type="submission" date="2022-08" db="EMBL/GenBank/DDBJ databases">
        <authorList>
            <person name="Zeman M."/>
            <person name="Kubasova T."/>
        </authorList>
    </citation>
    <scope>NUCLEOTIDE SEQUENCE [LARGE SCALE GENOMIC DNA]</scope>
    <source>
        <strain evidence="8 9">ET62</strain>
    </source>
</reference>
<dbReference type="SFLD" id="SFLDS00029">
    <property type="entry name" value="Radical_SAM"/>
    <property type="match status" value="1"/>
</dbReference>
<evidence type="ECO:0000313" key="9">
    <source>
        <dbReference type="Proteomes" id="UP001204579"/>
    </source>
</evidence>
<dbReference type="EMBL" id="JANRHJ010000009">
    <property type="protein sequence ID" value="MCR8874179.1"/>
    <property type="molecule type" value="Genomic_DNA"/>
</dbReference>
<dbReference type="GO" id="GO:0003824">
    <property type="term" value="F:catalytic activity"/>
    <property type="evidence" value="ECO:0007669"/>
    <property type="project" value="InterPro"/>
</dbReference>
<dbReference type="InterPro" id="IPR023885">
    <property type="entry name" value="4Fe4S-binding_SPASM_dom"/>
</dbReference>
<dbReference type="InterPro" id="IPR013785">
    <property type="entry name" value="Aldolase_TIM"/>
</dbReference>
<dbReference type="NCBIfam" id="TIGR04133">
    <property type="entry name" value="rSAM_w_lipo"/>
    <property type="match status" value="1"/>
</dbReference>
<evidence type="ECO:0000256" key="6">
    <source>
        <dbReference type="ARBA" id="ARBA00023014"/>
    </source>
</evidence>
<dbReference type="SUPFAM" id="SSF102114">
    <property type="entry name" value="Radical SAM enzymes"/>
    <property type="match status" value="1"/>
</dbReference>
<dbReference type="NCBIfam" id="TIGR04085">
    <property type="entry name" value="rSAM_more_4Fe4S"/>
    <property type="match status" value="1"/>
</dbReference>
<proteinExistence type="predicted"/>
<dbReference type="AlphaFoldDB" id="A0AAW5N9L0"/>
<dbReference type="GO" id="GO:0046872">
    <property type="term" value="F:metal ion binding"/>
    <property type="evidence" value="ECO:0007669"/>
    <property type="project" value="UniProtKB-KW"/>
</dbReference>
<dbReference type="CDD" id="cd21123">
    <property type="entry name" value="SPASM_MftC-like"/>
    <property type="match status" value="1"/>
</dbReference>
<dbReference type="PANTHER" id="PTHR11228:SF7">
    <property type="entry name" value="PQQA PEPTIDE CYCLASE"/>
    <property type="match status" value="1"/>
</dbReference>
<comment type="cofactor">
    <cofactor evidence="1">
        <name>[4Fe-4S] cluster</name>
        <dbReference type="ChEBI" id="CHEBI:49883"/>
    </cofactor>
</comment>
<dbReference type="Pfam" id="PF13186">
    <property type="entry name" value="SPASM"/>
    <property type="match status" value="1"/>
</dbReference>
<evidence type="ECO:0000256" key="5">
    <source>
        <dbReference type="ARBA" id="ARBA00023004"/>
    </source>
</evidence>
<dbReference type="InterPro" id="IPR058240">
    <property type="entry name" value="rSAM_sf"/>
</dbReference>
<accession>A0AAW5N9L0</accession>
<gene>
    <name evidence="8" type="ORF">NW209_09160</name>
</gene>
<evidence type="ECO:0000256" key="1">
    <source>
        <dbReference type="ARBA" id="ARBA00001966"/>
    </source>
</evidence>
<dbReference type="Pfam" id="PF04055">
    <property type="entry name" value="Radical_SAM"/>
    <property type="match status" value="1"/>
</dbReference>
<dbReference type="PROSITE" id="PS51918">
    <property type="entry name" value="RADICAL_SAM"/>
    <property type="match status" value="1"/>
</dbReference>
<evidence type="ECO:0000256" key="4">
    <source>
        <dbReference type="ARBA" id="ARBA00022723"/>
    </source>
</evidence>
<feature type="domain" description="Radical SAM core" evidence="7">
    <location>
        <begin position="29"/>
        <end position="243"/>
    </location>
</feature>
<dbReference type="PANTHER" id="PTHR11228">
    <property type="entry name" value="RADICAL SAM DOMAIN PROTEIN"/>
    <property type="match status" value="1"/>
</dbReference>
<dbReference type="SFLD" id="SFLDG01067">
    <property type="entry name" value="SPASM/twitch_domain_containing"/>
    <property type="match status" value="1"/>
</dbReference>
<evidence type="ECO:0000313" key="8">
    <source>
        <dbReference type="EMBL" id="MCR8874179.1"/>
    </source>
</evidence>
<organism evidence="8 9">
    <name type="scientific">Phocaeicola barnesiae</name>
    <dbReference type="NCBI Taxonomy" id="376804"/>
    <lineage>
        <taxon>Bacteria</taxon>
        <taxon>Pseudomonadati</taxon>
        <taxon>Bacteroidota</taxon>
        <taxon>Bacteroidia</taxon>
        <taxon>Bacteroidales</taxon>
        <taxon>Bacteroidaceae</taxon>
        <taxon>Phocaeicola</taxon>
    </lineage>
</organism>
<keyword evidence="3" id="KW-0949">S-adenosyl-L-methionine</keyword>
<dbReference type="RefSeq" id="WP_018711487.1">
    <property type="nucleotide sequence ID" value="NZ_JANRHJ010000009.1"/>
</dbReference>
<keyword evidence="9" id="KW-1185">Reference proteome</keyword>
<dbReference type="InterPro" id="IPR007197">
    <property type="entry name" value="rSAM"/>
</dbReference>
<dbReference type="SFLD" id="SFLDG01386">
    <property type="entry name" value="main_SPASM_domain-containing"/>
    <property type="match status" value="1"/>
</dbReference>
<protein>
    <submittedName>
        <fullName evidence="8">TIGR04133 family radical SAM/SPASM protein</fullName>
    </submittedName>
</protein>
<evidence type="ECO:0000256" key="2">
    <source>
        <dbReference type="ARBA" id="ARBA00022485"/>
    </source>
</evidence>
<dbReference type="InterPro" id="IPR026404">
    <property type="entry name" value="rSAM_w_lipo"/>
</dbReference>
<evidence type="ECO:0000256" key="3">
    <source>
        <dbReference type="ARBA" id="ARBA00022691"/>
    </source>
</evidence>
<comment type="caution">
    <text evidence="8">The sequence shown here is derived from an EMBL/GenBank/DDBJ whole genome shotgun (WGS) entry which is preliminary data.</text>
</comment>
<keyword evidence="5" id="KW-0408">Iron</keyword>
<dbReference type="GO" id="GO:0051539">
    <property type="term" value="F:4 iron, 4 sulfur cluster binding"/>
    <property type="evidence" value="ECO:0007669"/>
    <property type="project" value="UniProtKB-KW"/>
</dbReference>